<protein>
    <recommendedName>
        <fullName evidence="1">Type II methyltransferase M.TaqI-like domain-containing protein</fullName>
    </recommendedName>
</protein>
<accession>A0A2K9NU93</accession>
<dbReference type="GO" id="GO:0009007">
    <property type="term" value="F:site-specific DNA-methyltransferase (adenine-specific) activity"/>
    <property type="evidence" value="ECO:0007669"/>
    <property type="project" value="UniProtKB-EC"/>
</dbReference>
<dbReference type="Pfam" id="PF07669">
    <property type="entry name" value="Eco57I"/>
    <property type="match status" value="1"/>
</dbReference>
<feature type="domain" description="Type II methyltransferase M.TaqI-like" evidence="1">
    <location>
        <begin position="93"/>
        <end position="244"/>
    </location>
</feature>
<dbReference type="AlphaFoldDB" id="A0A2K9NU93"/>
<dbReference type="GO" id="GO:0006304">
    <property type="term" value="P:DNA modification"/>
    <property type="evidence" value="ECO:0007669"/>
    <property type="project" value="InterPro"/>
</dbReference>
<evidence type="ECO:0000313" key="2">
    <source>
        <dbReference type="EMBL" id="AUN99091.1"/>
    </source>
</evidence>
<dbReference type="REBASE" id="228827">
    <property type="entry name" value="Bst12778ORF13465P"/>
</dbReference>
<dbReference type="SUPFAM" id="SSF53335">
    <property type="entry name" value="S-adenosyl-L-methionine-dependent methyltransferases"/>
    <property type="match status" value="1"/>
</dbReference>
<name>A0A2K9NU93_BACTC</name>
<keyword evidence="3" id="KW-1185">Reference proteome</keyword>
<sequence>MSALALKPTAHVVDVLGNVIGRDQPILKMDKALEMVSLLGEDVFIDENVVFFDPFCKAGELLLACAFLSCKAKAKAKLLDLEVVKKEIYESNRYFGMAPDERHHRLSLRTFLGNSESHNEKYNHIIRDGHYVSEEDGCLDQDKFEREFENMIDYIKSKSGNKKIVAIGNPPYQESDGGHGASASLIYPYFVEHLINCGEIKELMLVIPSRWFAGGKNLDGFRDRMINSNKLKTLRYFEKSEEVFPTVQIKGGVCFFGWDSTYEGKVKFDDGKTINELKLSDYDIIPDDPGSLKIIQKLVSSWSGKWVSDFAWSGKPFGLRTFYFNRNESVDPKSKDAIPVYTNLRKIKYAPLSAIVKNADKISKWKVAVPNAYGRGMARCTLRPEHYFIIGKGEATTETYNVVGCFETKKEAESFLTYLKTDFARYLLGVRKLTQHIPKDRWAWVPYLDFSKEWNDKMIADFFKLTKAEQDHIKKKVQEWS</sequence>
<reference evidence="2 3" key="1">
    <citation type="submission" date="2018-01" db="EMBL/GenBank/DDBJ databases">
        <title>Complete genome sequence of Bacteriovorax stolpii DSM12778.</title>
        <authorList>
            <person name="Tang B."/>
            <person name="Chang J."/>
        </authorList>
    </citation>
    <scope>NUCLEOTIDE SEQUENCE [LARGE SCALE GENOMIC DNA]</scope>
    <source>
        <strain evidence="2 3">DSM 12778</strain>
    </source>
</reference>
<dbReference type="EMBL" id="CP025704">
    <property type="protein sequence ID" value="AUN99091.1"/>
    <property type="molecule type" value="Genomic_DNA"/>
</dbReference>
<proteinExistence type="predicted"/>
<dbReference type="RefSeq" id="WP_102244382.1">
    <property type="nucleotide sequence ID" value="NZ_CP025704.1"/>
</dbReference>
<gene>
    <name evidence="2" type="ORF">C0V70_13470</name>
</gene>
<organism evidence="2 3">
    <name type="scientific">Bacteriovorax stolpii</name>
    <name type="common">Bdellovibrio stolpii</name>
    <dbReference type="NCBI Taxonomy" id="960"/>
    <lineage>
        <taxon>Bacteria</taxon>
        <taxon>Pseudomonadati</taxon>
        <taxon>Bdellovibrionota</taxon>
        <taxon>Bacteriovoracia</taxon>
        <taxon>Bacteriovoracales</taxon>
        <taxon>Bacteriovoracaceae</taxon>
        <taxon>Bacteriovorax</taxon>
    </lineage>
</organism>
<dbReference type="InterPro" id="IPR029063">
    <property type="entry name" value="SAM-dependent_MTases_sf"/>
</dbReference>
<dbReference type="Proteomes" id="UP000235584">
    <property type="component" value="Chromosome"/>
</dbReference>
<evidence type="ECO:0000259" key="1">
    <source>
        <dbReference type="Pfam" id="PF07669"/>
    </source>
</evidence>
<evidence type="ECO:0000313" key="3">
    <source>
        <dbReference type="Proteomes" id="UP000235584"/>
    </source>
</evidence>
<dbReference type="KEGG" id="bsto:C0V70_13470"/>
<dbReference type="InterPro" id="IPR011639">
    <property type="entry name" value="MethylTrfase_TaqI-like_dom"/>
</dbReference>
<dbReference type="Gene3D" id="3.40.50.150">
    <property type="entry name" value="Vaccinia Virus protein VP39"/>
    <property type="match status" value="1"/>
</dbReference>